<gene>
    <name evidence="2" type="ORF">FOL47_009686</name>
</gene>
<evidence type="ECO:0008006" key="4">
    <source>
        <dbReference type="Google" id="ProtNLM"/>
    </source>
</evidence>
<sequence length="391" mass="43372">MYPRPGWSLSLYDLVDIVYATVTTIVLTIPIVAPPEPNAWYLPLMVFIAPSIAPCVVMQPLPMAVMSIVFLFAFSLAFSLGFLVYSLGMVASDGTMNRAWACFAMLPFTVLLSLGLPQARTKFSGFVAAGLTMGFCYIPVGFYIQDPYTEVGTLLLLLVCMLSICTGLAIMWKLLRWIPYKGPEPLQVFAYAYADLFDILVGYFDSGYEHPEVIKSAYDQFDEACMAVAPCKKVSPALSAAIWNLAGELFALYDCLNQHQFDSVTQKMLWEPLASEVFDIRGAVGKTLRKTADGEPTEADMDMLRKVRALQKHAGEVSVTLRDCQALAGEELNRAQVTRFYYAIESILSIATLAERYRILHEEADKAAKEKVERNKNNIKCDSGMVEAATI</sequence>
<dbReference type="Proteomes" id="UP000591131">
    <property type="component" value="Unassembled WGS sequence"/>
</dbReference>
<feature type="transmembrane region" description="Helical" evidence="1">
    <location>
        <begin position="39"/>
        <end position="57"/>
    </location>
</feature>
<comment type="caution">
    <text evidence="2">The sequence shown here is derived from an EMBL/GenBank/DDBJ whole genome shotgun (WGS) entry which is preliminary data.</text>
</comment>
<feature type="transmembrane region" description="Helical" evidence="1">
    <location>
        <begin position="12"/>
        <end position="33"/>
    </location>
</feature>
<evidence type="ECO:0000313" key="2">
    <source>
        <dbReference type="EMBL" id="KAF4654933.1"/>
    </source>
</evidence>
<accession>A0A7J6L6Y8</accession>
<reference evidence="2 3" key="1">
    <citation type="submission" date="2020-04" db="EMBL/GenBank/DDBJ databases">
        <title>Perkinsus chesapeaki whole genome sequence.</title>
        <authorList>
            <person name="Bogema D.R."/>
        </authorList>
    </citation>
    <scope>NUCLEOTIDE SEQUENCE [LARGE SCALE GENOMIC DNA]</scope>
    <source>
        <strain evidence="2">ATCC PRA-425</strain>
    </source>
</reference>
<proteinExistence type="predicted"/>
<feature type="transmembrane region" description="Helical" evidence="1">
    <location>
        <begin position="98"/>
        <end position="116"/>
    </location>
</feature>
<evidence type="ECO:0000313" key="3">
    <source>
        <dbReference type="Proteomes" id="UP000591131"/>
    </source>
</evidence>
<feature type="transmembrane region" description="Helical" evidence="1">
    <location>
        <begin position="64"/>
        <end position="86"/>
    </location>
</feature>
<feature type="transmembrane region" description="Helical" evidence="1">
    <location>
        <begin position="123"/>
        <end position="145"/>
    </location>
</feature>
<keyword evidence="3" id="KW-1185">Reference proteome</keyword>
<keyword evidence="1" id="KW-0472">Membrane</keyword>
<organism evidence="2 3">
    <name type="scientific">Perkinsus chesapeaki</name>
    <name type="common">Clam parasite</name>
    <name type="synonym">Perkinsus andrewsi</name>
    <dbReference type="NCBI Taxonomy" id="330153"/>
    <lineage>
        <taxon>Eukaryota</taxon>
        <taxon>Sar</taxon>
        <taxon>Alveolata</taxon>
        <taxon>Perkinsozoa</taxon>
        <taxon>Perkinsea</taxon>
        <taxon>Perkinsida</taxon>
        <taxon>Perkinsidae</taxon>
        <taxon>Perkinsus</taxon>
    </lineage>
</organism>
<evidence type="ECO:0000256" key="1">
    <source>
        <dbReference type="SAM" id="Phobius"/>
    </source>
</evidence>
<protein>
    <recommendedName>
        <fullName evidence="4">Aluminum-activated malate transporter 1</fullName>
    </recommendedName>
</protein>
<dbReference type="AlphaFoldDB" id="A0A7J6L6Y8"/>
<feature type="transmembrane region" description="Helical" evidence="1">
    <location>
        <begin position="151"/>
        <end position="172"/>
    </location>
</feature>
<name>A0A7J6L6Y8_PERCH</name>
<dbReference type="EMBL" id="JAAPAO010000692">
    <property type="protein sequence ID" value="KAF4654933.1"/>
    <property type="molecule type" value="Genomic_DNA"/>
</dbReference>
<keyword evidence="1" id="KW-0812">Transmembrane</keyword>
<keyword evidence="1" id="KW-1133">Transmembrane helix</keyword>